<evidence type="ECO:0000313" key="15">
    <source>
        <dbReference type="Proteomes" id="UP000188533"/>
    </source>
</evidence>
<protein>
    <submittedName>
        <fullName evidence="14">Uncharacterized protein</fullName>
    </submittedName>
</protein>
<comment type="cofactor">
    <cofactor evidence="1">
        <name>Cu(2+)</name>
        <dbReference type="ChEBI" id="CHEBI:29036"/>
    </cofactor>
</comment>
<keyword evidence="4" id="KW-0479">Metal-binding</keyword>
<evidence type="ECO:0000256" key="5">
    <source>
        <dbReference type="ARBA" id="ARBA00022729"/>
    </source>
</evidence>
<sequence>MHCATIFVVAAVLSVTVRAHIAAYNKGMYCINGSTGNNQNSNDPVVPMYQLPFDQWWMHASNGCNKRPPNSGDFMTLPAGSSVVLELASNQAFSSLSYGGKLTSDWPNGHNYSDSLNNATCITAPNLHTQNKSMAAGTALAISYQSDITKVTPQNLVVISVAYNTPFKRLTSYDIPAGLPACPAGGCICGVSTVPLLAQSSLKSRLLVSQWGWIPNGCGTPNMYFSPSRCQVTNPGNKVLGTPKPPVWCEGNSSACVSGPKQMLYWNQASGNNIAVSGKDLSGKAKSPAYNAKCGFADGAQNDIFVSSSKSTLSTRKTRTGGNEQNGFASSPQHVADDRRPRTVGQKKLVIQDRGT</sequence>
<evidence type="ECO:0000256" key="6">
    <source>
        <dbReference type="ARBA" id="ARBA00023002"/>
    </source>
</evidence>
<dbReference type="GO" id="GO:0046872">
    <property type="term" value="F:metal ion binding"/>
    <property type="evidence" value="ECO:0007669"/>
    <property type="project" value="UniProtKB-KW"/>
</dbReference>
<evidence type="ECO:0000256" key="1">
    <source>
        <dbReference type="ARBA" id="ARBA00001973"/>
    </source>
</evidence>
<dbReference type="Proteomes" id="UP000188533">
    <property type="component" value="Unassembled WGS sequence"/>
</dbReference>
<feature type="signal peptide" evidence="13">
    <location>
        <begin position="1"/>
        <end position="19"/>
    </location>
</feature>
<evidence type="ECO:0000256" key="10">
    <source>
        <dbReference type="ARBA" id="ARBA00023180"/>
    </source>
</evidence>
<keyword evidence="10" id="KW-0325">Glycoprotein</keyword>
<evidence type="ECO:0000256" key="12">
    <source>
        <dbReference type="SAM" id="MobiDB-lite"/>
    </source>
</evidence>
<dbReference type="Pfam" id="PF22810">
    <property type="entry name" value="LPMO_AA14"/>
    <property type="match status" value="2"/>
</dbReference>
<comment type="subcellular location">
    <subcellularLocation>
        <location evidence="2">Secreted</location>
    </subcellularLocation>
</comment>
<proteinExistence type="inferred from homology"/>
<dbReference type="GO" id="GO:0005576">
    <property type="term" value="C:extracellular region"/>
    <property type="evidence" value="ECO:0007669"/>
    <property type="project" value="UniProtKB-SubCell"/>
</dbReference>
<reference evidence="14 15" key="1">
    <citation type="submission" date="2016-08" db="EMBL/GenBank/DDBJ databases">
        <authorList>
            <consortium name="Lentinula edodes genome sequencing consortium"/>
            <person name="Sakamoto Y."/>
            <person name="Nakade K."/>
            <person name="Sato S."/>
            <person name="Yoshida Y."/>
            <person name="Miyazaki K."/>
            <person name="Natsume S."/>
            <person name="Konno N."/>
        </authorList>
    </citation>
    <scope>NUCLEOTIDE SEQUENCE [LARGE SCALE GENOMIC DNA]</scope>
    <source>
        <strain evidence="14 15">NBRC 111202</strain>
    </source>
</reference>
<evidence type="ECO:0000256" key="8">
    <source>
        <dbReference type="ARBA" id="ARBA00023033"/>
    </source>
</evidence>
<evidence type="ECO:0000313" key="14">
    <source>
        <dbReference type="EMBL" id="GAW03005.1"/>
    </source>
</evidence>
<feature type="region of interest" description="Disordered" evidence="12">
    <location>
        <begin position="309"/>
        <end position="356"/>
    </location>
</feature>
<evidence type="ECO:0000256" key="3">
    <source>
        <dbReference type="ARBA" id="ARBA00022525"/>
    </source>
</evidence>
<dbReference type="GO" id="GO:0004497">
    <property type="term" value="F:monooxygenase activity"/>
    <property type="evidence" value="ECO:0007669"/>
    <property type="project" value="UniProtKB-KW"/>
</dbReference>
<comment type="similarity">
    <text evidence="11">Belongs to the polysaccharide monooxygenase AA14 family.</text>
</comment>
<keyword evidence="3" id="KW-0964">Secreted</keyword>
<reference evidence="14 15" key="2">
    <citation type="submission" date="2017-02" db="EMBL/GenBank/DDBJ databases">
        <title>A genome survey and senescence transcriptome analysis in Lentinula edodes.</title>
        <authorList>
            <person name="Sakamoto Y."/>
            <person name="Nakade K."/>
            <person name="Sato S."/>
            <person name="Yoshida Y."/>
            <person name="Miyazaki K."/>
            <person name="Natsume S."/>
            <person name="Konno N."/>
        </authorList>
    </citation>
    <scope>NUCLEOTIDE SEQUENCE [LARGE SCALE GENOMIC DNA]</scope>
    <source>
        <strain evidence="14 15">NBRC 111202</strain>
    </source>
</reference>
<keyword evidence="5 13" id="KW-0732">Signal</keyword>
<feature type="chain" id="PRO_5012094668" evidence="13">
    <location>
        <begin position="20"/>
        <end position="356"/>
    </location>
</feature>
<organism evidence="14 15">
    <name type="scientific">Lentinula edodes</name>
    <name type="common">Shiitake mushroom</name>
    <name type="synonym">Lentinus edodes</name>
    <dbReference type="NCBI Taxonomy" id="5353"/>
    <lineage>
        <taxon>Eukaryota</taxon>
        <taxon>Fungi</taxon>
        <taxon>Dikarya</taxon>
        <taxon>Basidiomycota</taxon>
        <taxon>Agaricomycotina</taxon>
        <taxon>Agaricomycetes</taxon>
        <taxon>Agaricomycetidae</taxon>
        <taxon>Agaricales</taxon>
        <taxon>Marasmiineae</taxon>
        <taxon>Omphalotaceae</taxon>
        <taxon>Lentinula</taxon>
    </lineage>
</organism>
<accession>A0A1Q3E6Z7</accession>
<evidence type="ECO:0000256" key="4">
    <source>
        <dbReference type="ARBA" id="ARBA00022723"/>
    </source>
</evidence>
<evidence type="ECO:0000256" key="9">
    <source>
        <dbReference type="ARBA" id="ARBA00023157"/>
    </source>
</evidence>
<keyword evidence="7" id="KW-0186">Copper</keyword>
<evidence type="ECO:0000256" key="13">
    <source>
        <dbReference type="SAM" id="SignalP"/>
    </source>
</evidence>
<name>A0A1Q3E6Z7_LENED</name>
<keyword evidence="15" id="KW-1185">Reference proteome</keyword>
<keyword evidence="8" id="KW-0503">Monooxygenase</keyword>
<evidence type="ECO:0000256" key="11">
    <source>
        <dbReference type="ARBA" id="ARBA00046340"/>
    </source>
</evidence>
<dbReference type="InterPro" id="IPR054497">
    <property type="entry name" value="LPMO_AA14"/>
</dbReference>
<dbReference type="AlphaFoldDB" id="A0A1Q3E6Z7"/>
<keyword evidence="9" id="KW-1015">Disulfide bond</keyword>
<comment type="caution">
    <text evidence="14">The sequence shown here is derived from an EMBL/GenBank/DDBJ whole genome shotgun (WGS) entry which is preliminary data.</text>
</comment>
<keyword evidence="6" id="KW-0560">Oxidoreductase</keyword>
<evidence type="ECO:0000256" key="2">
    <source>
        <dbReference type="ARBA" id="ARBA00004613"/>
    </source>
</evidence>
<dbReference type="EMBL" id="BDGU01000125">
    <property type="protein sequence ID" value="GAW03005.1"/>
    <property type="molecule type" value="Genomic_DNA"/>
</dbReference>
<feature type="compositionally biased region" description="Polar residues" evidence="12">
    <location>
        <begin position="321"/>
        <end position="333"/>
    </location>
</feature>
<gene>
    <name evidence="14" type="ORF">LENED_004694</name>
</gene>
<evidence type="ECO:0000256" key="7">
    <source>
        <dbReference type="ARBA" id="ARBA00023008"/>
    </source>
</evidence>